<dbReference type="VEuPathDB" id="PlasmoDB:PBANKA_1425800"/>
<evidence type="ECO:0000313" key="4">
    <source>
        <dbReference type="EMBL" id="SCN28433.1"/>
    </source>
</evidence>
<evidence type="ECO:0000313" key="9">
    <source>
        <dbReference type="Proteomes" id="UP000219974"/>
    </source>
</evidence>
<proteinExistence type="predicted"/>
<evidence type="ECO:0000256" key="1">
    <source>
        <dbReference type="SAM" id="Phobius"/>
    </source>
</evidence>
<organism evidence="2 7">
    <name type="scientific">Plasmodium berghei</name>
    <dbReference type="NCBI Taxonomy" id="5821"/>
    <lineage>
        <taxon>Eukaryota</taxon>
        <taxon>Sar</taxon>
        <taxon>Alveolata</taxon>
        <taxon>Apicomplexa</taxon>
        <taxon>Aconoidasida</taxon>
        <taxon>Haemosporida</taxon>
        <taxon>Plasmodiidae</taxon>
        <taxon>Plasmodium</taxon>
        <taxon>Plasmodium (Vinckeia)</taxon>
    </lineage>
</organism>
<dbReference type="EMBL" id="LT160034">
    <property type="protein sequence ID" value="CXJ17752.1"/>
    <property type="molecule type" value="Genomic_DNA"/>
</dbReference>
<evidence type="ECO:0000313" key="6">
    <source>
        <dbReference type="EMBL" id="SCO64185.1"/>
    </source>
</evidence>
<gene>
    <name evidence="2" type="ORF">PBK173_000453300</name>
    <name evidence="4" type="ORF">PBNK65E_000443300</name>
    <name evidence="3" type="ORF">PBNK65NY_000442000</name>
    <name evidence="6" type="ORF">PBSP11A_000442800</name>
    <name evidence="5" type="ORF">PBSP11RLL_000442300</name>
</gene>
<keyword evidence="1" id="KW-1133">Transmembrane helix</keyword>
<evidence type="ECO:0000313" key="8">
    <source>
        <dbReference type="Proteomes" id="UP000219860"/>
    </source>
</evidence>
<reference evidence="2 7" key="1">
    <citation type="submission" date="2016-02" db="EMBL/GenBank/DDBJ databases">
        <authorList>
            <consortium name="Pathogen Informatics"/>
        </authorList>
    </citation>
    <scope>NUCLEOTIDE SEQUENCE [LARGE SCALE GENOMIC DNA]</scope>
    <source>
        <strain evidence="2 7">K173</strain>
        <strain evidence="3 11">NK65 ny</strain>
        <strain evidence="4 10">NK65e</strain>
        <strain evidence="6 8">SP11 Antwerpcl1</strain>
        <strain evidence="5 9">SP11 RLL</strain>
    </source>
</reference>
<dbReference type="Proteomes" id="UP000220214">
    <property type="component" value="Chromosome 14"/>
</dbReference>
<name>A0A0Z0AQI8_PLABE</name>
<dbReference type="EMBL" id="LT614640">
    <property type="protein sequence ID" value="SCN28433.1"/>
    <property type="molecule type" value="Genomic_DNA"/>
</dbReference>
<evidence type="ECO:0000313" key="3">
    <source>
        <dbReference type="EMBL" id="SCM26394.1"/>
    </source>
</evidence>
<evidence type="ECO:0000313" key="2">
    <source>
        <dbReference type="EMBL" id="CXJ17752.1"/>
    </source>
</evidence>
<keyword evidence="1" id="KW-0472">Membrane</keyword>
<dbReference type="Proteomes" id="UP000516480">
    <property type="component" value="Chromosome 14"/>
</dbReference>
<evidence type="ECO:0000313" key="5">
    <source>
        <dbReference type="EMBL" id="SCO62626.1"/>
    </source>
</evidence>
<feature type="transmembrane region" description="Helical" evidence="1">
    <location>
        <begin position="769"/>
        <end position="788"/>
    </location>
</feature>
<dbReference type="OMA" id="HIYDINR"/>
<dbReference type="Proteomes" id="UP000219974">
    <property type="component" value="Chromosome 14"/>
</dbReference>
<evidence type="ECO:0000313" key="7">
    <source>
        <dbReference type="Proteomes" id="UP000069549"/>
    </source>
</evidence>
<sequence length="1131" mass="136339">MNKYNFFHIENTSCSVTESSLNDLPFGNSCVDIKKKEKKCIDPNGFSNDAKDAFDDDSKRNALDFLGLYKKNEKTKIQNSSNKKSTKEKGYIANFQYENRMLNYNNNDTNNNGNNNIDNSECKALNNTIICTQNYTYSKGIAGVNGEILDNKEILSSSYKNVYNKEFINNLCVNNKKEDPNDIRNGTKNEFYCLKKIIDNNLNNNYDKNEVRIFHIYHDNRAECLFNDISIIKFYAHNNICIYENKYYIYNEINSNLFQKKNEIEKGIEKEISFDIGKEDIYEYIYKEKIKLKNNNSNTNNNNDNEIKSKNDSYCQKQMQRIQFYMHKLPFFLKEKIKIFIHIYNMFSIHPYINHKFIEDGMYSKNLKIYFTFEKFIYIKWRFYSSGALQDMLKDIVLKKKNNKYIYNCQNNFVKINDFIYINFLTQEIKINDIHNNKFDENNYIILNGNGLCFSVHYYIMVPYHRHVSENMVIPNECTDENVKNNVNYNYNKDYHLNYEYVYISQLFNIYDDFDITFLYPLYISYVFYYHLFVEEKIKSNTKIVDNVTLEQSKRKNFKYELNEKNRNYDNTLESSYLNHLNDIYIKLSNCFERKILDSKNSNIKIENDTITFLIPKSCYINSENGELMNKKTHYLSLLYAICISKYNINEKNNILNNGKNNYTNETYQYEKNYIFPINGIPNKTKLEQYSYYCDKNYGNIEYSENRLKEEKIDWKILCMNEIKEVNSLRSIFPNHMKEYFNTCNKIDNIIKISIRSNGICFFYVKNIIYEYIFFSYFIIFNSMKNLFDLIYKQKGQRDNINSEYFKNNESEKYNYNNNSNTNNYKCDNFYTESEAFTHNGKGNELISALRNYNKPCFDNISYDNVLNICNNKLNENDINYYNVMDIKNEALSTFENITKVFDINNINSIYNDLYICENKKITTFKLVNVMNKEKQNILTPYYFNHNILTEIFFIKLSNIHIFDINRQLNTVFEYIDYNNKTFTPFLKEYKKYEMNIQLDLLENMYNINNELYLLYVKKINFSHDIYKYNYLFVLDHLLKNYILYYNIYFIIHDKLKKSNYYKLKYTNKNKETISVHFTVSFNYLYDKMITRFKLKPKYYITHIEKDSNQIFDEKNYISFIRNYVNTKCIM</sequence>
<keyword evidence="1" id="KW-0812">Transmembrane</keyword>
<dbReference type="EMBL" id="LT608278">
    <property type="protein sequence ID" value="SCO62626.1"/>
    <property type="molecule type" value="Genomic_DNA"/>
</dbReference>
<dbReference type="AlphaFoldDB" id="A0A0Z0AQI8"/>
<evidence type="ECO:0000313" key="10">
    <source>
        <dbReference type="Proteomes" id="UP000220214"/>
    </source>
</evidence>
<dbReference type="EMBL" id="LT608150">
    <property type="protein sequence ID" value="SCM26394.1"/>
    <property type="molecule type" value="Genomic_DNA"/>
</dbReference>
<dbReference type="Proteomes" id="UP000219860">
    <property type="component" value="Chromosome 14"/>
</dbReference>
<dbReference type="Proteomes" id="UP000069549">
    <property type="component" value="Chromosome 14"/>
</dbReference>
<evidence type="ECO:0000313" key="11">
    <source>
        <dbReference type="Proteomes" id="UP000516480"/>
    </source>
</evidence>
<accession>A0A0Z0AQI8</accession>
<dbReference type="EMBL" id="LT608262">
    <property type="protein sequence ID" value="SCO64185.1"/>
    <property type="molecule type" value="Genomic_DNA"/>
</dbReference>
<dbReference type="OrthoDB" id="376143at2759"/>
<protein>
    <submittedName>
        <fullName evidence="2">Uncharacterized protein</fullName>
    </submittedName>
</protein>